<comment type="similarity">
    <text evidence="2">Belongs to the oxygen-dependent FAD-linked oxidoreductase family.</text>
</comment>
<dbReference type="PROSITE" id="PS51387">
    <property type="entry name" value="FAD_PCMH"/>
    <property type="match status" value="1"/>
</dbReference>
<dbReference type="InterPro" id="IPR016166">
    <property type="entry name" value="FAD-bd_PCMH"/>
</dbReference>
<organism evidence="7 8">
    <name type="scientific">Rhizoctonia solani 123E</name>
    <dbReference type="NCBI Taxonomy" id="1423351"/>
    <lineage>
        <taxon>Eukaryota</taxon>
        <taxon>Fungi</taxon>
        <taxon>Dikarya</taxon>
        <taxon>Basidiomycota</taxon>
        <taxon>Agaricomycotina</taxon>
        <taxon>Agaricomycetes</taxon>
        <taxon>Cantharellales</taxon>
        <taxon>Ceratobasidiaceae</taxon>
        <taxon>Rhizoctonia</taxon>
    </lineage>
</organism>
<dbReference type="OrthoDB" id="415825at2759"/>
<dbReference type="SUPFAM" id="SSF56176">
    <property type="entry name" value="FAD-binding/transporter-associated domain-like"/>
    <property type="match status" value="1"/>
</dbReference>
<dbReference type="Pfam" id="PF01565">
    <property type="entry name" value="FAD_binding_4"/>
    <property type="match status" value="1"/>
</dbReference>
<evidence type="ECO:0000256" key="1">
    <source>
        <dbReference type="ARBA" id="ARBA00001974"/>
    </source>
</evidence>
<evidence type="ECO:0000313" key="8">
    <source>
        <dbReference type="Proteomes" id="UP000027456"/>
    </source>
</evidence>
<keyword evidence="4" id="KW-0274">FAD</keyword>
<dbReference type="STRING" id="1423351.A0A074RFG7"/>
<dbReference type="Pfam" id="PF08031">
    <property type="entry name" value="BBE"/>
    <property type="match status" value="1"/>
</dbReference>
<dbReference type="HOGENOM" id="CLU_018354_10_2_1"/>
<reference evidence="7 8" key="1">
    <citation type="submission" date="2013-12" db="EMBL/GenBank/DDBJ databases">
        <authorList>
            <person name="Cubeta M."/>
            <person name="Pakala S."/>
            <person name="Fedorova N."/>
            <person name="Thomas E."/>
            <person name="Dean R."/>
            <person name="Jabaji S."/>
            <person name="Neate S."/>
            <person name="Toda T."/>
            <person name="Tavantzis S."/>
            <person name="Vilgalys R."/>
            <person name="Bharathan N."/>
            <person name="Pakala S."/>
            <person name="Losada L.S."/>
            <person name="Zafar N."/>
            <person name="Nierman W."/>
        </authorList>
    </citation>
    <scope>NUCLEOTIDE SEQUENCE [LARGE SCALE GENOMIC DNA]</scope>
    <source>
        <strain evidence="7 8">123E</strain>
    </source>
</reference>
<comment type="cofactor">
    <cofactor evidence="1">
        <name>FAD</name>
        <dbReference type="ChEBI" id="CHEBI:57692"/>
    </cofactor>
</comment>
<gene>
    <name evidence="7" type="ORF">V565_264160</name>
</gene>
<name>A0A074RFG7_9AGAM</name>
<dbReference type="InterPro" id="IPR016169">
    <property type="entry name" value="FAD-bd_PCMH_sub2"/>
</dbReference>
<dbReference type="Gene3D" id="3.30.465.10">
    <property type="match status" value="1"/>
</dbReference>
<evidence type="ECO:0000256" key="4">
    <source>
        <dbReference type="ARBA" id="ARBA00022827"/>
    </source>
</evidence>
<dbReference type="AlphaFoldDB" id="A0A074RFG7"/>
<dbReference type="GO" id="GO:0071949">
    <property type="term" value="F:FAD binding"/>
    <property type="evidence" value="ECO:0007669"/>
    <property type="project" value="InterPro"/>
</dbReference>
<dbReference type="InterPro" id="IPR012951">
    <property type="entry name" value="BBE"/>
</dbReference>
<keyword evidence="8" id="KW-1185">Reference proteome</keyword>
<proteinExistence type="inferred from homology"/>
<sequence>MKSPRAIIRPGNEAEVVQVVNFCRTKGVHLIVKNGGHSYAAHCLSEGGIVMYIDKLNKVSINKDSTEVTIAAGAIWKHVYDQFVGRNKANIVVGGQCPYVGVSGFTMGGGLSPFSRSYGLGIDNVLAIKVVTAEGDIKTIRKESDWRGLTTVQKNLQRLLWGICGGGGGNFGVLLEFTSKVHSLNDTGGKVVCGQLTWNLKDPESRARFESALAAFNAMECPEALTIDGLWRANGDELTGYLTVLYNGSMIACKEHLQELINLSDKDGLEEMIWSDWVHKEDGWGLKSGIFHRHISFILGQGAITPAFVNQVYGLMKRAQTMFPKAHFLWGHIGGKTAEHATDATPFPWREGMYVCNLKVAWRDPSHQVAADEFLNAAWLDLKVHALEQKAAYLNYIDPQLPNWQQSYYGTNYPQLQQIKRLWDPQDFFRFNQAIELPPDPVNPQQQEIAPIPGIPPNVEIGLDLGITTAKLRPDWTRYAIPNPQDFQNLANMDEDDIYRMMRDTRMKKV</sequence>
<evidence type="ECO:0000259" key="6">
    <source>
        <dbReference type="PROSITE" id="PS51387"/>
    </source>
</evidence>
<dbReference type="GO" id="GO:0016491">
    <property type="term" value="F:oxidoreductase activity"/>
    <property type="evidence" value="ECO:0007669"/>
    <property type="project" value="UniProtKB-KW"/>
</dbReference>
<keyword evidence="5" id="KW-0560">Oxidoreductase</keyword>
<keyword evidence="3" id="KW-0285">Flavoprotein</keyword>
<evidence type="ECO:0000256" key="5">
    <source>
        <dbReference type="ARBA" id="ARBA00023002"/>
    </source>
</evidence>
<accession>A0A074RFG7</accession>
<dbReference type="InterPro" id="IPR050416">
    <property type="entry name" value="FAD-linked_Oxidoreductase"/>
</dbReference>
<dbReference type="PANTHER" id="PTHR42973">
    <property type="entry name" value="BINDING OXIDOREDUCTASE, PUTATIVE (AFU_ORTHOLOGUE AFUA_1G17690)-RELATED"/>
    <property type="match status" value="1"/>
</dbReference>
<dbReference type="EMBL" id="AZST01001716">
    <property type="protein sequence ID" value="KEP45524.1"/>
    <property type="molecule type" value="Genomic_DNA"/>
</dbReference>
<dbReference type="Gene3D" id="3.40.462.20">
    <property type="match status" value="1"/>
</dbReference>
<evidence type="ECO:0000256" key="2">
    <source>
        <dbReference type="ARBA" id="ARBA00005466"/>
    </source>
</evidence>
<feature type="domain" description="FAD-binding PCMH-type" evidence="6">
    <location>
        <begin position="1"/>
        <end position="184"/>
    </location>
</feature>
<dbReference type="InterPro" id="IPR036318">
    <property type="entry name" value="FAD-bd_PCMH-like_sf"/>
</dbReference>
<evidence type="ECO:0000256" key="3">
    <source>
        <dbReference type="ARBA" id="ARBA00022630"/>
    </source>
</evidence>
<evidence type="ECO:0000313" key="7">
    <source>
        <dbReference type="EMBL" id="KEP45524.1"/>
    </source>
</evidence>
<comment type="caution">
    <text evidence="7">The sequence shown here is derived from an EMBL/GenBank/DDBJ whole genome shotgun (WGS) entry which is preliminary data.</text>
</comment>
<dbReference type="InterPro" id="IPR016167">
    <property type="entry name" value="FAD-bd_PCMH_sub1"/>
</dbReference>
<dbReference type="Proteomes" id="UP000027456">
    <property type="component" value="Unassembled WGS sequence"/>
</dbReference>
<protein>
    <submittedName>
        <fullName evidence="7">FAD-binding domain protein</fullName>
    </submittedName>
</protein>
<dbReference type="PANTHER" id="PTHR42973:SF39">
    <property type="entry name" value="FAD-BINDING PCMH-TYPE DOMAIN-CONTAINING PROTEIN"/>
    <property type="match status" value="1"/>
</dbReference>
<dbReference type="InterPro" id="IPR006094">
    <property type="entry name" value="Oxid_FAD_bind_N"/>
</dbReference>
<dbReference type="Gene3D" id="3.30.43.10">
    <property type="entry name" value="Uridine Diphospho-n-acetylenolpyruvylglucosamine Reductase, domain 2"/>
    <property type="match status" value="1"/>
</dbReference>